<dbReference type="Pfam" id="PF01048">
    <property type="entry name" value="PNP_UDP_1"/>
    <property type="match status" value="1"/>
</dbReference>
<organism evidence="6 7">
    <name type="scientific">Sedimentitalea arenosa</name>
    <dbReference type="NCBI Taxonomy" id="2798803"/>
    <lineage>
        <taxon>Bacteria</taxon>
        <taxon>Pseudomonadati</taxon>
        <taxon>Pseudomonadota</taxon>
        <taxon>Alphaproteobacteria</taxon>
        <taxon>Rhodobacterales</taxon>
        <taxon>Paracoccaceae</taxon>
        <taxon>Sedimentitalea</taxon>
    </lineage>
</organism>
<dbReference type="CDD" id="cd09010">
    <property type="entry name" value="MTAP_SsMTAPII_like_MTIP"/>
    <property type="match status" value="1"/>
</dbReference>
<evidence type="ECO:0000256" key="1">
    <source>
        <dbReference type="ARBA" id="ARBA00022676"/>
    </source>
</evidence>
<comment type="function">
    <text evidence="4">Catalyzes the reversible phosphorylation of S-methyl-5'-thioadenosine (MTA) to adenine and 5-methylthioribose-1-phosphate. Involved in the breakdown of MTA, a major by-product of polyamine biosynthesis. Responsible for the first step in the methionine salvage pathway after MTA has been generated from S-adenosylmethionine. Has broad substrate specificity with 6-aminopurine nucleosides as preferred substrates.</text>
</comment>
<evidence type="ECO:0000313" key="6">
    <source>
        <dbReference type="EMBL" id="MBJ6371000.1"/>
    </source>
</evidence>
<accession>A0A8J7J3S8</accession>
<evidence type="ECO:0000256" key="2">
    <source>
        <dbReference type="ARBA" id="ARBA00022679"/>
    </source>
</evidence>
<keyword evidence="2 4" id="KW-0808">Transferase</keyword>
<dbReference type="NCBIfam" id="NF006492">
    <property type="entry name" value="PRK08931.1"/>
    <property type="match status" value="1"/>
</dbReference>
<feature type="site" description="Important for substrate specificity" evidence="4">
    <location>
        <position position="223"/>
    </location>
</feature>
<feature type="binding site" evidence="4">
    <location>
        <begin position="54"/>
        <end position="55"/>
    </location>
    <ligand>
        <name>phosphate</name>
        <dbReference type="ChEBI" id="CHEBI:43474"/>
    </ligand>
</feature>
<comment type="similarity">
    <text evidence="4">Belongs to the PNP/MTAP phosphorylase family. MTAP subfamily.</text>
</comment>
<keyword evidence="3 4" id="KW-0660">Purine salvage</keyword>
<evidence type="ECO:0000256" key="3">
    <source>
        <dbReference type="ARBA" id="ARBA00022726"/>
    </source>
</evidence>
<feature type="domain" description="Nucleoside phosphorylase" evidence="5">
    <location>
        <begin position="6"/>
        <end position="243"/>
    </location>
</feature>
<dbReference type="GO" id="GO:0017061">
    <property type="term" value="F:S-methyl-5-thioadenosine phosphorylase activity"/>
    <property type="evidence" value="ECO:0007669"/>
    <property type="project" value="UniProtKB-UniRule"/>
</dbReference>
<dbReference type="AlphaFoldDB" id="A0A8J7J3S8"/>
<evidence type="ECO:0000313" key="7">
    <source>
        <dbReference type="Proteomes" id="UP000619079"/>
    </source>
</evidence>
<feature type="binding site" evidence="4">
    <location>
        <position position="12"/>
    </location>
    <ligand>
        <name>phosphate</name>
        <dbReference type="ChEBI" id="CHEBI:43474"/>
    </ligand>
</feature>
<comment type="catalytic activity">
    <reaction evidence="4">
        <text>S-methyl-5'-thioadenosine + phosphate = 5-(methylsulfanyl)-alpha-D-ribose 1-phosphate + adenine</text>
        <dbReference type="Rhea" id="RHEA:11852"/>
        <dbReference type="ChEBI" id="CHEBI:16708"/>
        <dbReference type="ChEBI" id="CHEBI:17509"/>
        <dbReference type="ChEBI" id="CHEBI:43474"/>
        <dbReference type="ChEBI" id="CHEBI:58533"/>
        <dbReference type="EC" id="2.4.2.28"/>
    </reaction>
</comment>
<comment type="subunit">
    <text evidence="4">Homohexamer. Dimer of a homotrimer.</text>
</comment>
<feature type="binding site" evidence="4">
    <location>
        <begin position="87"/>
        <end position="88"/>
    </location>
    <ligand>
        <name>phosphate</name>
        <dbReference type="ChEBI" id="CHEBI:43474"/>
    </ligand>
</feature>
<dbReference type="RefSeq" id="WP_199023787.1">
    <property type="nucleotide sequence ID" value="NZ_JAELVR010000003.1"/>
</dbReference>
<feature type="site" description="Important for substrate specificity" evidence="4">
    <location>
        <position position="167"/>
    </location>
</feature>
<comment type="caution">
    <text evidence="6">The sequence shown here is derived from an EMBL/GenBank/DDBJ whole genome shotgun (WGS) entry which is preliminary data.</text>
</comment>
<name>A0A8J7J3S8_9RHOB</name>
<dbReference type="InterPro" id="IPR035994">
    <property type="entry name" value="Nucleoside_phosphorylase_sf"/>
</dbReference>
<feature type="binding site" evidence="4">
    <location>
        <begin position="210"/>
        <end position="212"/>
    </location>
    <ligand>
        <name>substrate</name>
    </ligand>
</feature>
<dbReference type="InterPro" id="IPR010044">
    <property type="entry name" value="MTAP"/>
</dbReference>
<dbReference type="PANTHER" id="PTHR42679:SF2">
    <property type="entry name" value="S-METHYL-5'-THIOADENOSINE PHOSPHORYLASE"/>
    <property type="match status" value="1"/>
</dbReference>
<feature type="binding site" evidence="4">
    <location>
        <position position="186"/>
    </location>
    <ligand>
        <name>substrate</name>
    </ligand>
</feature>
<dbReference type="GO" id="GO:0006166">
    <property type="term" value="P:purine ribonucleoside salvage"/>
    <property type="evidence" value="ECO:0007669"/>
    <property type="project" value="UniProtKB-KW"/>
</dbReference>
<proteinExistence type="inferred from homology"/>
<dbReference type="InterPro" id="IPR000845">
    <property type="entry name" value="Nucleoside_phosphorylase_d"/>
</dbReference>
<dbReference type="GO" id="GO:0019509">
    <property type="term" value="P:L-methionine salvage from methylthioadenosine"/>
    <property type="evidence" value="ECO:0007669"/>
    <property type="project" value="UniProtKB-UniRule"/>
</dbReference>
<comment type="pathway">
    <text evidence="4">Amino-acid biosynthesis; L-methionine biosynthesis via salvage pathway; S-methyl-5-thio-alpha-D-ribose 1-phosphate from S-methyl-5'-thioadenosine (phosphorylase route): step 1/1.</text>
</comment>
<dbReference type="EMBL" id="JAELVR010000003">
    <property type="protein sequence ID" value="MBJ6371000.1"/>
    <property type="molecule type" value="Genomic_DNA"/>
</dbReference>
<dbReference type="Proteomes" id="UP000619079">
    <property type="component" value="Unassembled WGS sequence"/>
</dbReference>
<gene>
    <name evidence="4" type="primary">mtnP</name>
    <name evidence="6" type="ORF">JF290_05640</name>
</gene>
<evidence type="ECO:0000259" key="5">
    <source>
        <dbReference type="Pfam" id="PF01048"/>
    </source>
</evidence>
<reference evidence="6" key="1">
    <citation type="submission" date="2020-12" db="EMBL/GenBank/DDBJ databases">
        <title>Sedimentitalea sp. nov., isolated from sand in Incheon.</title>
        <authorList>
            <person name="Kim W."/>
        </authorList>
    </citation>
    <scope>NUCLEOTIDE SEQUENCE</scope>
    <source>
        <strain evidence="6">CAU 1593</strain>
    </source>
</reference>
<dbReference type="GO" id="GO:0005829">
    <property type="term" value="C:cytosol"/>
    <property type="evidence" value="ECO:0007669"/>
    <property type="project" value="TreeGrafter"/>
</dbReference>
<dbReference type="HAMAP" id="MF_01963">
    <property type="entry name" value="MTAP"/>
    <property type="match status" value="1"/>
</dbReference>
<keyword evidence="7" id="KW-1185">Reference proteome</keyword>
<feature type="binding site" evidence="4">
    <location>
        <position position="187"/>
    </location>
    <ligand>
        <name>phosphate</name>
        <dbReference type="ChEBI" id="CHEBI:43474"/>
    </ligand>
</feature>
<evidence type="ECO:0000256" key="4">
    <source>
        <dbReference type="HAMAP-Rule" id="MF_01963"/>
    </source>
</evidence>
<dbReference type="Gene3D" id="3.40.50.1580">
    <property type="entry name" value="Nucleoside phosphorylase domain"/>
    <property type="match status" value="1"/>
</dbReference>
<dbReference type="PANTHER" id="PTHR42679">
    <property type="entry name" value="S-METHYL-5'-THIOADENOSINE PHOSPHORYLASE"/>
    <property type="match status" value="1"/>
</dbReference>
<sequence length="290" mass="30722">MTGTMIGIIGGSGVYDIDGLKAADWREVASPWGAPSDSILTGRLNGVDMAFLPRHGRGHVHSPSTVPYRANIDALKRLGITDVVSVSACGSFREEMAPGDFVVIDQFIDRTFAREKSFFGTGCVGHVSVAHPTCPRLSAACLAAAKDAGITVHEGGTYLAMEGPQFSTLAESRMYRDSWGCDVIGMTNMPEAKLAREAELCYASVAMITDYDSWHPDHGAVDIAQIIATLMGNADKARSLVARLPGLLGTERAACPHGCDRALDHAILTAPDARDPALVAKLDAVAGRVL</sequence>
<dbReference type="SUPFAM" id="SSF53167">
    <property type="entry name" value="Purine and uridine phosphorylases"/>
    <property type="match status" value="1"/>
</dbReference>
<dbReference type="FunFam" id="3.40.50.1580:FF:000012">
    <property type="entry name" value="Probable 6-oxopurine nucleoside phosphorylase"/>
    <property type="match status" value="1"/>
</dbReference>
<dbReference type="UniPathway" id="UPA00904">
    <property type="reaction ID" value="UER00873"/>
</dbReference>
<dbReference type="NCBIfam" id="TIGR01694">
    <property type="entry name" value="MTAP"/>
    <property type="match status" value="1"/>
</dbReference>
<protein>
    <recommendedName>
        <fullName evidence="4">S-methyl-5'-thioadenosine phosphorylase</fullName>
        <ecNumber evidence="4">2.4.2.28</ecNumber>
    </recommendedName>
    <alternativeName>
        <fullName evidence="4">5'-methylthioadenosine phosphorylase</fullName>
        <shortName evidence="4">MTA phosphorylase</shortName>
        <shortName evidence="4">MTAP</shortName>
    </alternativeName>
</protein>
<keyword evidence="1 4" id="KW-0328">Glycosyltransferase</keyword>
<dbReference type="EC" id="2.4.2.28" evidence="4"/>